<gene>
    <name evidence="1" type="ORF">HINF_LOCUS30770</name>
    <name evidence="2" type="ORF">HINF_LOCUS70810</name>
</gene>
<reference evidence="1" key="1">
    <citation type="submission" date="2023-06" db="EMBL/GenBank/DDBJ databases">
        <authorList>
            <person name="Kurt Z."/>
        </authorList>
    </citation>
    <scope>NUCLEOTIDE SEQUENCE</scope>
</reference>
<name>A0AA86PMY4_9EUKA</name>
<sequence>MSEDNICSEDSSTERSQSSDSVLFNFDFDELPDSRKCIKEVRGNINNIIKRQQYSDVKFEFEYIGEKLYVNPSCVDQKEYPTLSLHLDGVHNVSNIKCIFDMSGFARVTKPIELISLVGCTIYLEQFTVHSKNVSLENCVIYGESQLFTCESLQLSVSGFHNLDWIDDSKCKALHLVVNQLNINQSEFYLLAIKKCQSKQIILPTYISPIKYRPTLISLRIPGDLKFFSIQLNNLFN</sequence>
<proteinExistence type="predicted"/>
<evidence type="ECO:0000313" key="3">
    <source>
        <dbReference type="Proteomes" id="UP001642409"/>
    </source>
</evidence>
<comment type="caution">
    <text evidence="1">The sequence shown here is derived from an EMBL/GenBank/DDBJ whole genome shotgun (WGS) entry which is preliminary data.</text>
</comment>
<protein>
    <submittedName>
        <fullName evidence="2">Hypothetical_protein</fullName>
    </submittedName>
</protein>
<keyword evidence="3" id="KW-1185">Reference proteome</keyword>
<dbReference type="EMBL" id="CATOUU010000711">
    <property type="protein sequence ID" value="CAI9943125.1"/>
    <property type="molecule type" value="Genomic_DNA"/>
</dbReference>
<dbReference type="AlphaFoldDB" id="A0AA86PMY4"/>
<organism evidence="1">
    <name type="scientific">Hexamita inflata</name>
    <dbReference type="NCBI Taxonomy" id="28002"/>
    <lineage>
        <taxon>Eukaryota</taxon>
        <taxon>Metamonada</taxon>
        <taxon>Diplomonadida</taxon>
        <taxon>Hexamitidae</taxon>
        <taxon>Hexamitinae</taxon>
        <taxon>Hexamita</taxon>
    </lineage>
</organism>
<reference evidence="2 3" key="2">
    <citation type="submission" date="2024-07" db="EMBL/GenBank/DDBJ databases">
        <authorList>
            <person name="Akdeniz Z."/>
        </authorList>
    </citation>
    <scope>NUCLEOTIDE SEQUENCE [LARGE SCALE GENOMIC DNA]</scope>
</reference>
<dbReference type="EMBL" id="CAXDID020000536">
    <property type="protein sequence ID" value="CAL6100972.1"/>
    <property type="molecule type" value="Genomic_DNA"/>
</dbReference>
<evidence type="ECO:0000313" key="1">
    <source>
        <dbReference type="EMBL" id="CAI9943125.1"/>
    </source>
</evidence>
<accession>A0AA86PMY4</accession>
<evidence type="ECO:0000313" key="2">
    <source>
        <dbReference type="EMBL" id="CAL6100972.1"/>
    </source>
</evidence>
<dbReference type="Proteomes" id="UP001642409">
    <property type="component" value="Unassembled WGS sequence"/>
</dbReference>